<sequence>MRRLLNCHGHILEEQPAQWSGFAVDDNGIEITFPAAADGWVLDTIIWKLSDPLLANELSQLGIIETQGYFLLGSHTRYDRPADLYRHLIHGFVYEDRYAWPHKRRICSENDAHALHLVFCGLQRATGKRIYRLLQDQLLLSVLSRQSEDGGFRHGEWSDGMESHFRLHCSAMHLMMDALGDRGDTAVTEALRRAAQFIADKHDRTSVGVWFYHDELECSADGMARGPFRWWPGTALGKARQNMLVLNTHLGALIALDRYRRLSGDGRFTTLVDSGFEAAWAVLALRPMEWLYRILFSAIDLTLLPTAQAAALPAWKRMWKRIGWKVFVPWLPRIKTRYPRLTMPGGYVDRELSLQGWAHDYLAVNLMDLVRAADGNRRAIFGPFVEGIVAYCTRTRIAVRWLEQAPRAYAVGFLAEAMYLLCRQQSRAEFDAMLADSLVLCARHSLGLPPSLLGANGEAQEVRAGRLPQGAQPGIVVADLSRNDRVACLIVNTGTRSLELPEALAPLSEGWQVPSRELAPGGWIRVEQ</sequence>
<dbReference type="EMBL" id="WTVR01000004">
    <property type="protein sequence ID" value="NMF87363.1"/>
    <property type="molecule type" value="Genomic_DNA"/>
</dbReference>
<accession>A0ABX1MHV5</accession>
<dbReference type="RefSeq" id="WP_169204813.1">
    <property type="nucleotide sequence ID" value="NZ_CP059560.1"/>
</dbReference>
<name>A0ABX1MHV5_9RHOO</name>
<dbReference type="InterPro" id="IPR008930">
    <property type="entry name" value="Terpenoid_cyclase/PrenylTrfase"/>
</dbReference>
<protein>
    <recommendedName>
        <fullName evidence="3">N-acyl-D-glucosamine 2-epimerase</fullName>
    </recommendedName>
</protein>
<evidence type="ECO:0000313" key="1">
    <source>
        <dbReference type="EMBL" id="NMF87363.1"/>
    </source>
</evidence>
<evidence type="ECO:0008006" key="3">
    <source>
        <dbReference type="Google" id="ProtNLM"/>
    </source>
</evidence>
<organism evidence="1 2">
    <name type="scientific">Aromatoleum petrolei</name>
    <dbReference type="NCBI Taxonomy" id="76116"/>
    <lineage>
        <taxon>Bacteria</taxon>
        <taxon>Pseudomonadati</taxon>
        <taxon>Pseudomonadota</taxon>
        <taxon>Betaproteobacteria</taxon>
        <taxon>Rhodocyclales</taxon>
        <taxon>Rhodocyclaceae</taxon>
        <taxon>Aromatoleum</taxon>
    </lineage>
</organism>
<evidence type="ECO:0000313" key="2">
    <source>
        <dbReference type="Proteomes" id="UP000652074"/>
    </source>
</evidence>
<proteinExistence type="predicted"/>
<reference evidence="1 2" key="1">
    <citation type="submission" date="2019-12" db="EMBL/GenBank/DDBJ databases">
        <title>Comparative genomics gives insights into the taxonomy of the Azoarcus-Aromatoleum group and reveals separate origins of nif in the plant-associated Azoarcus and non-plant-associated Aromatoleum sub-groups.</title>
        <authorList>
            <person name="Lafos M."/>
            <person name="Maluk M."/>
            <person name="Batista M."/>
            <person name="Junghare M."/>
            <person name="Carmona M."/>
            <person name="Faoro H."/>
            <person name="Cruz L.M."/>
            <person name="Battistoni F."/>
            <person name="De Souza E."/>
            <person name="Pedrosa F."/>
            <person name="Chen W.-M."/>
            <person name="Poole P.S."/>
            <person name="Dixon R.A."/>
            <person name="James E.K."/>
        </authorList>
    </citation>
    <scope>NUCLEOTIDE SEQUENCE [LARGE SCALE GENOMIC DNA]</scope>
    <source>
        <strain evidence="1 2">ToN1</strain>
    </source>
</reference>
<dbReference type="Proteomes" id="UP000652074">
    <property type="component" value="Unassembled WGS sequence"/>
</dbReference>
<keyword evidence="2" id="KW-1185">Reference proteome</keyword>
<dbReference type="SUPFAM" id="SSF48239">
    <property type="entry name" value="Terpenoid cyclases/Protein prenyltransferases"/>
    <property type="match status" value="1"/>
</dbReference>
<comment type="caution">
    <text evidence="1">The sequence shown here is derived from an EMBL/GenBank/DDBJ whole genome shotgun (WGS) entry which is preliminary data.</text>
</comment>
<gene>
    <name evidence="1" type="ORF">GPA26_02600</name>
</gene>